<evidence type="ECO:0000313" key="3">
    <source>
        <dbReference type="Proteomes" id="UP001160625"/>
    </source>
</evidence>
<feature type="transmembrane region" description="Helical" evidence="1">
    <location>
        <begin position="53"/>
        <end position="72"/>
    </location>
</feature>
<evidence type="ECO:0008006" key="4">
    <source>
        <dbReference type="Google" id="ProtNLM"/>
    </source>
</evidence>
<keyword evidence="1" id="KW-0472">Membrane</keyword>
<feature type="transmembrane region" description="Helical" evidence="1">
    <location>
        <begin position="20"/>
        <end position="41"/>
    </location>
</feature>
<organism evidence="2 3">
    <name type="scientific">Sphingomonas oryzagri</name>
    <dbReference type="NCBI Taxonomy" id="3042314"/>
    <lineage>
        <taxon>Bacteria</taxon>
        <taxon>Pseudomonadati</taxon>
        <taxon>Pseudomonadota</taxon>
        <taxon>Alphaproteobacteria</taxon>
        <taxon>Sphingomonadales</taxon>
        <taxon>Sphingomonadaceae</taxon>
        <taxon>Sphingomonas</taxon>
    </lineage>
</organism>
<comment type="caution">
    <text evidence="2">The sequence shown here is derived from an EMBL/GenBank/DDBJ whole genome shotgun (WGS) entry which is preliminary data.</text>
</comment>
<keyword evidence="1" id="KW-0812">Transmembrane</keyword>
<reference evidence="2" key="1">
    <citation type="submission" date="2023-04" db="EMBL/GenBank/DDBJ databases">
        <title>Sphingomonas sp. MAHUQ-71 isolated from rice field.</title>
        <authorList>
            <person name="Huq M.A."/>
        </authorList>
    </citation>
    <scope>NUCLEOTIDE SEQUENCE</scope>
    <source>
        <strain evidence="2">MAHUQ-71</strain>
    </source>
</reference>
<keyword evidence="1" id="KW-1133">Transmembrane helix</keyword>
<name>A0ABT6N2H9_9SPHN</name>
<evidence type="ECO:0000256" key="1">
    <source>
        <dbReference type="SAM" id="Phobius"/>
    </source>
</evidence>
<evidence type="ECO:0000313" key="2">
    <source>
        <dbReference type="EMBL" id="MDH7638974.1"/>
    </source>
</evidence>
<dbReference type="RefSeq" id="WP_281044246.1">
    <property type="nucleotide sequence ID" value="NZ_JARYGZ010000001.1"/>
</dbReference>
<proteinExistence type="predicted"/>
<dbReference type="EMBL" id="JARYGZ010000001">
    <property type="protein sequence ID" value="MDH7638974.1"/>
    <property type="molecule type" value="Genomic_DNA"/>
</dbReference>
<gene>
    <name evidence="2" type="ORF">QGN17_09550</name>
</gene>
<sequence>MNILNALKGAGGEFEVNRTIGAVGALAYVLGAHAFVAWSLAKGEHFDLTAYCLAFPGGLGVVVGSTAGAVAVKDRAVATSKIIADTGAVPAPPPLGPKVPVEQQV</sequence>
<accession>A0ABT6N2H9</accession>
<protein>
    <recommendedName>
        <fullName evidence="4">Holin</fullName>
    </recommendedName>
</protein>
<dbReference type="Proteomes" id="UP001160625">
    <property type="component" value="Unassembled WGS sequence"/>
</dbReference>
<keyword evidence="3" id="KW-1185">Reference proteome</keyword>